<dbReference type="OrthoDB" id="342900at2759"/>
<keyword evidence="3 4" id="KW-0539">Nucleus</keyword>
<dbReference type="GO" id="GO:0051604">
    <property type="term" value="P:protein maturation"/>
    <property type="evidence" value="ECO:0007669"/>
    <property type="project" value="UniProtKB-UniRule"/>
</dbReference>
<evidence type="ECO:0000256" key="4">
    <source>
        <dbReference type="RuleBase" id="RU367072"/>
    </source>
</evidence>
<evidence type="ECO:0000259" key="6">
    <source>
        <dbReference type="Pfam" id="PF14500"/>
    </source>
</evidence>
<keyword evidence="4" id="KW-0234">DNA repair</keyword>
<comment type="subcellular location">
    <subcellularLocation>
        <location evidence="1 4">Nucleus</location>
    </subcellularLocation>
</comment>
<evidence type="ECO:0000313" key="7">
    <source>
        <dbReference type="EMBL" id="TRX88449.1"/>
    </source>
</evidence>
<dbReference type="Proteomes" id="UP000319160">
    <property type="component" value="Unassembled WGS sequence"/>
</dbReference>
<evidence type="ECO:0000256" key="2">
    <source>
        <dbReference type="ARBA" id="ARBA00022737"/>
    </source>
</evidence>
<dbReference type="Pfam" id="PF14500">
    <property type="entry name" value="MMS19_N"/>
    <property type="match status" value="1"/>
</dbReference>
<gene>
    <name evidence="7" type="ORF">FHL15_010639</name>
</gene>
<dbReference type="InterPro" id="IPR024687">
    <property type="entry name" value="MMS19_C"/>
</dbReference>
<dbReference type="InterPro" id="IPR016024">
    <property type="entry name" value="ARM-type_fold"/>
</dbReference>
<dbReference type="PANTHER" id="PTHR12891">
    <property type="entry name" value="DNA REPAIR/TRANSCRIPTION PROTEIN MET18/MMS19"/>
    <property type="match status" value="1"/>
</dbReference>
<dbReference type="GO" id="GO:0016226">
    <property type="term" value="P:iron-sulfur cluster assembly"/>
    <property type="evidence" value="ECO:0007669"/>
    <property type="project" value="UniProtKB-UniRule"/>
</dbReference>
<comment type="function">
    <text evidence="4">Key component of the cytosolic iron-sulfur protein assembly (CIA) complex, a multiprotein complex that mediates the incorporation of iron-sulfur cluster into apoproteins specifically involved in DNA metabolism and genomic integrity. In the CIA complex, MMS19 acts as an adapter between early-acting CIA components and a subset of cellular target iron-sulfur proteins.</text>
</comment>
<dbReference type="GO" id="GO:0006281">
    <property type="term" value="P:DNA repair"/>
    <property type="evidence" value="ECO:0007669"/>
    <property type="project" value="UniProtKB-UniRule"/>
</dbReference>
<keyword evidence="4" id="KW-0227">DNA damage</keyword>
<dbReference type="AlphaFoldDB" id="A0A553HKH8"/>
<dbReference type="EMBL" id="VFLP01000087">
    <property type="protein sequence ID" value="TRX88449.1"/>
    <property type="molecule type" value="Genomic_DNA"/>
</dbReference>
<dbReference type="InterPro" id="IPR039920">
    <property type="entry name" value="MMS19"/>
</dbReference>
<feature type="domain" description="MMS19 C-terminal" evidence="5">
    <location>
        <begin position="706"/>
        <end position="1093"/>
    </location>
</feature>
<reference evidence="8" key="1">
    <citation type="submission" date="2019-06" db="EMBL/GenBank/DDBJ databases">
        <title>Draft genome sequence of the griseofulvin-producing fungus Xylaria cubensis strain G536.</title>
        <authorList>
            <person name="Mead M.E."/>
            <person name="Raja H.A."/>
            <person name="Steenwyk J.L."/>
            <person name="Knowles S.L."/>
            <person name="Oberlies N.H."/>
            <person name="Rokas A."/>
        </authorList>
    </citation>
    <scope>NUCLEOTIDE SEQUENCE [LARGE SCALE GENOMIC DNA]</scope>
    <source>
        <strain evidence="8">G536</strain>
    </source>
</reference>
<accession>A0A553HKH8</accession>
<dbReference type="GO" id="GO:0097361">
    <property type="term" value="C:cytosolic [4Fe-4S] assembly targeting complex"/>
    <property type="evidence" value="ECO:0007669"/>
    <property type="project" value="UniProtKB-UniRule"/>
</dbReference>
<evidence type="ECO:0000256" key="1">
    <source>
        <dbReference type="ARBA" id="ARBA00004123"/>
    </source>
</evidence>
<evidence type="ECO:0000313" key="8">
    <source>
        <dbReference type="Proteomes" id="UP000319160"/>
    </source>
</evidence>
<comment type="caution">
    <text evidence="7">The sequence shown here is derived from an EMBL/GenBank/DDBJ whole genome shotgun (WGS) entry which is preliminary data.</text>
</comment>
<proteinExistence type="inferred from homology"/>
<evidence type="ECO:0000256" key="3">
    <source>
        <dbReference type="ARBA" id="ARBA00023242"/>
    </source>
</evidence>
<dbReference type="InterPro" id="IPR029240">
    <property type="entry name" value="MMS19_N"/>
</dbReference>
<dbReference type="Pfam" id="PF12460">
    <property type="entry name" value="MMS19_C"/>
    <property type="match status" value="1"/>
</dbReference>
<keyword evidence="8" id="KW-1185">Reference proteome</keyword>
<dbReference type="SUPFAM" id="SSF48371">
    <property type="entry name" value="ARM repeat"/>
    <property type="match status" value="1"/>
</dbReference>
<sequence length="1195" mass="133785">MAAAPKFDELALKYVLADKDEQDQQQAILEQAAQAIEESTNKRIAIGQWVASISQWMQSSGEDDLISRATALDFLAGTLHVLSRNRDTLNADQVKLLVTFFSSLFESDHKAGITASTKALRQLIVTKHFQFTLGGDILQSVCKLGDDFKLQAPATRLEIYHLFWGLLENPAVANDLEYRHDNAGGFILDLLNLCRNERDPENLMVWFAILKKFLRDFNPSTDITSEIFKTFSAYFPISLRPSATPSSVTTDDLKAALRFCFCAHRRVASLSVPFLVDKLDKVDQTVAVKVDILSTLDACLTKYDHPQQSVVPHADQIWGSLKYEVRNGEIQDIVKATLKVLCTLTKRLDGEDLNSFLDNAWRDLKEDLSESKYTAQAGRLLVAIVGANSQSFAFLMPRALEHIKATLKHNTAVLHKRHLIALMSSIVKLRLHMVPDGDQSHSEDTGVFSDDLFGDSLFFDLYLPFWEEHSATSSPIEYIGLLREAMQGLGALVGQRSSGNGPRRRLYSDSTCETILSLLAKPVIMCPLKGPKYLDVTEETVPQDLLDAGEDALRNAVPLYPPSLQYLLRVYLASVKDAYQLQPQPHDLALRIRNVSATLCAVVYSGTSQSKACWLNDATLINTFLQGLQWMSLEKADPKFLVIFIDAIHVIIKRALKILPAFKPSSKRDSRPPGLTKEQFRDLAEKFEAPNGAGSIEAPVTEEMVRKSPRRAYCLFVVQQLYRRFTTLTTPPSRSGRTYDGLIAVALSEDLEGEAPELVSRQDILLNQLGQLAATVVRVFSEEEQKALELDTEAFRLFHTQDSDSEQKKIMSESLSPCSNFRTAPLSLGIMQGLWPVAIREDLHLNATNDLIGALTTIPMPFSETARAAMDALLCVLSNKFDTKNRDNLMAERLQTQRFLVQKMRSMMGPRQMTSNIAEKLRLFRSLLHYLAGDVVRPLTGLDENPLLTLAIEDGPMDIMMGRQLAQNLGLIVMPRESLSIMNHAIRKKLGLGWFYHRGVASHLDRCFAGAGVDEREAVNRSVGVFSMLRHLDYNVYASEISRIVLMGIRSLSTFKVGMETESLLLVLMRILEEDPSRLQRHLASLIQGLIAVYGMARNVADAAKFDPNAAVKEGQERGYPSKASGVNAVDRDPIATRMYTLQFFLKLTEDRYDTHLLLPYRRNLLRPLATACGDSVREIRRTALKARQAWEGLS</sequence>
<protein>
    <recommendedName>
        <fullName evidence="4">MMS19 nucleotide excision repair protein</fullName>
    </recommendedName>
</protein>
<keyword evidence="2" id="KW-0677">Repeat</keyword>
<evidence type="ECO:0000259" key="5">
    <source>
        <dbReference type="Pfam" id="PF12460"/>
    </source>
</evidence>
<dbReference type="PANTHER" id="PTHR12891:SF0">
    <property type="entry name" value="MMS19 NUCLEOTIDE EXCISION REPAIR PROTEIN HOMOLOG"/>
    <property type="match status" value="1"/>
</dbReference>
<comment type="similarity">
    <text evidence="4">Belongs to the MET18/MMS19 family.</text>
</comment>
<name>A0A553HKH8_9PEZI</name>
<dbReference type="STRING" id="2512241.A0A553HKH8"/>
<dbReference type="GO" id="GO:0005634">
    <property type="term" value="C:nucleus"/>
    <property type="evidence" value="ECO:0007669"/>
    <property type="project" value="UniProtKB-SubCell"/>
</dbReference>
<organism evidence="7 8">
    <name type="scientific">Xylaria flabelliformis</name>
    <dbReference type="NCBI Taxonomy" id="2512241"/>
    <lineage>
        <taxon>Eukaryota</taxon>
        <taxon>Fungi</taxon>
        <taxon>Dikarya</taxon>
        <taxon>Ascomycota</taxon>
        <taxon>Pezizomycotina</taxon>
        <taxon>Sordariomycetes</taxon>
        <taxon>Xylariomycetidae</taxon>
        <taxon>Xylariales</taxon>
        <taxon>Xylariaceae</taxon>
        <taxon>Xylaria</taxon>
    </lineage>
</organism>
<feature type="domain" description="MMS19 N-terminal" evidence="6">
    <location>
        <begin position="63"/>
        <end position="325"/>
    </location>
</feature>